<evidence type="ECO:0000313" key="1">
    <source>
        <dbReference type="EMBL" id="KAK4006163.1"/>
    </source>
</evidence>
<comment type="caution">
    <text evidence="1">The sequence shown here is derived from an EMBL/GenBank/DDBJ whole genome shotgun (WGS) entry which is preliminary data.</text>
</comment>
<name>A0ABQ9YZT5_9CRUS</name>
<gene>
    <name evidence="1" type="ORF">OUZ56_011318</name>
</gene>
<organism evidence="1 2">
    <name type="scientific">Daphnia magna</name>
    <dbReference type="NCBI Taxonomy" id="35525"/>
    <lineage>
        <taxon>Eukaryota</taxon>
        <taxon>Metazoa</taxon>
        <taxon>Ecdysozoa</taxon>
        <taxon>Arthropoda</taxon>
        <taxon>Crustacea</taxon>
        <taxon>Branchiopoda</taxon>
        <taxon>Diplostraca</taxon>
        <taxon>Cladocera</taxon>
        <taxon>Anomopoda</taxon>
        <taxon>Daphniidae</taxon>
        <taxon>Daphnia</taxon>
    </lineage>
</organism>
<sequence length="146" mass="16142">MGKDLVTPFTHERRTIGLVVTQLMQYNLSDKRTTSTAGSNSRRGTVIGLRDAIRPLAITKLRLADPLHLAHKYATAPNTTDDASANMTRRKIDASNGKSTGRKQRFTQGKDVFSKLVAQVFHFASISTGKGLSQHRDEEWSNICVS</sequence>
<reference evidence="1 2" key="1">
    <citation type="journal article" date="2023" name="Nucleic Acids Res.">
        <title>The hologenome of Daphnia magna reveals possible DNA methylation and microbiome-mediated evolution of the host genome.</title>
        <authorList>
            <person name="Chaturvedi A."/>
            <person name="Li X."/>
            <person name="Dhandapani V."/>
            <person name="Marshall H."/>
            <person name="Kissane S."/>
            <person name="Cuenca-Cambronero M."/>
            <person name="Asole G."/>
            <person name="Calvet F."/>
            <person name="Ruiz-Romero M."/>
            <person name="Marangio P."/>
            <person name="Guigo R."/>
            <person name="Rago D."/>
            <person name="Mirbahai L."/>
            <person name="Eastwood N."/>
            <person name="Colbourne J.K."/>
            <person name="Zhou J."/>
            <person name="Mallon E."/>
            <person name="Orsini L."/>
        </authorList>
    </citation>
    <scope>NUCLEOTIDE SEQUENCE [LARGE SCALE GENOMIC DNA]</scope>
    <source>
        <strain evidence="1">LRV0_1</strain>
    </source>
</reference>
<dbReference type="EMBL" id="JAOYFB010000002">
    <property type="protein sequence ID" value="KAK4006163.1"/>
    <property type="molecule type" value="Genomic_DNA"/>
</dbReference>
<dbReference type="Proteomes" id="UP001234178">
    <property type="component" value="Unassembled WGS sequence"/>
</dbReference>
<protein>
    <submittedName>
        <fullName evidence="1">Uncharacterized protein</fullName>
    </submittedName>
</protein>
<accession>A0ABQ9YZT5</accession>
<keyword evidence="2" id="KW-1185">Reference proteome</keyword>
<proteinExistence type="predicted"/>
<evidence type="ECO:0000313" key="2">
    <source>
        <dbReference type="Proteomes" id="UP001234178"/>
    </source>
</evidence>